<dbReference type="AlphaFoldDB" id="A0A2Z7BYW2"/>
<comment type="similarity">
    <text evidence="1">Belongs to the peptidase C48 family.</text>
</comment>
<dbReference type="PANTHER" id="PTHR47764:SF2">
    <property type="entry name" value="UBIQUITIN-LIKE PROTEASE FAMILY PROFILE DOMAIN-CONTAINING PROTEIN"/>
    <property type="match status" value="1"/>
</dbReference>
<dbReference type="GO" id="GO:0006508">
    <property type="term" value="P:proteolysis"/>
    <property type="evidence" value="ECO:0007669"/>
    <property type="project" value="UniProtKB-KW"/>
</dbReference>
<keyword evidence="9" id="KW-1185">Reference proteome</keyword>
<dbReference type="GO" id="GO:0008234">
    <property type="term" value="F:cysteine-type peptidase activity"/>
    <property type="evidence" value="ECO:0007669"/>
    <property type="project" value="InterPro"/>
</dbReference>
<feature type="region of interest" description="Disordered" evidence="6">
    <location>
        <begin position="741"/>
        <end position="763"/>
    </location>
</feature>
<dbReference type="Proteomes" id="UP000250235">
    <property type="component" value="Unassembled WGS sequence"/>
</dbReference>
<comment type="function">
    <text evidence="5">Protease that catalyzes two essential functions in the SUMO pathway: processing of full-length SUMOs to their mature forms and deconjugation of SUMO from targeted proteins.</text>
</comment>
<keyword evidence="2" id="KW-0645">Protease</keyword>
<dbReference type="PANTHER" id="PTHR47764">
    <property type="entry name" value="UBIQUITIN-LIKE-SPECIFIC PROTEASE 2B-RELATED"/>
    <property type="match status" value="1"/>
</dbReference>
<organism evidence="8 9">
    <name type="scientific">Dorcoceras hygrometricum</name>
    <dbReference type="NCBI Taxonomy" id="472368"/>
    <lineage>
        <taxon>Eukaryota</taxon>
        <taxon>Viridiplantae</taxon>
        <taxon>Streptophyta</taxon>
        <taxon>Embryophyta</taxon>
        <taxon>Tracheophyta</taxon>
        <taxon>Spermatophyta</taxon>
        <taxon>Magnoliopsida</taxon>
        <taxon>eudicotyledons</taxon>
        <taxon>Gunneridae</taxon>
        <taxon>Pentapetalae</taxon>
        <taxon>asterids</taxon>
        <taxon>lamiids</taxon>
        <taxon>Lamiales</taxon>
        <taxon>Gesneriaceae</taxon>
        <taxon>Didymocarpoideae</taxon>
        <taxon>Trichosporeae</taxon>
        <taxon>Loxocarpinae</taxon>
        <taxon>Dorcoceras</taxon>
    </lineage>
</organism>
<sequence length="929" mass="105145">MKTSCKSLDVFEFREEDELTEMTARSFASKFRKSHPRDHEYSFLDSVNKGAEIDTKGIDTAMCENVDAADVDNNCAATGSFSPLEIENLDEEKRPGSSNDSHNHFEAHKQASEMKSYVLERETVCPVVGCSLIPVAPACLKDQSKFPFPESSFDDEFVRTSDADENKTSSGGPSSDKCFSGWDLGDDRGGIFFFTDYMYYRGEHYPDSVVSFSRSSVEVKSKTTDETNETFHFQLEIDDIVKIESQWCARLETGIINIFFMSKSITHELAGHKASVSGIHELKFTAFDSDWYEKKEAITSLDVKYKALWNSLLDVGVDECSTLPNWEATFTRSYFPNFDKPFEDVIYPKGDPDAVSISKRDIDLLQPNTFVNDTIIDFYIKYLKNRQNGEERVKFHFFNCFFFRKLADMDKDPSSSFDGKAAFQRVRKWTRKVNLLEKDFIFIPVNYNYHWSLIVVCYFGDIAKDTDVDDKLSRVPCILHMDSFKGTHMGLKDLMQSYLWEEWKERQKETCDDLYSKFRNLKFVSLELPQQQNLYDCGLFLLHYVELFLEEALTDFNVYKITPSSNFLQADWFPPGEASMKRACIERLIHELLENHSEECSSSGESDLNRSPNTPTTANYNGNEQGIEMTLLPATQINNIQCTRNSGLSLKNLFEPGYVSGTFAGLHSRAFEQIESIDELRRPVSQIKEEREAGQRFTHDGLVELSFQHVDELIPRATVFPYPSGEFRLEPDREATLENASLSLAPSSGTSDDVSEVDADEQRESFEAVESYDELDGPKCILSGNIDRSTFSITSVSGELVGVPESCSLVGIRDQNEGSLHLKNLPECCEETDQVQGNGTSSHEFLPSCPPFTSGGTLDDTEDVSPYRIVNSTDQAYPSMHGVPVSLTEKVDGASVSEACEFHAAKKMRFSHPNDAEELTCDLSKDLHL</sequence>
<dbReference type="Pfam" id="PF02902">
    <property type="entry name" value="Peptidase_C48"/>
    <property type="match status" value="1"/>
</dbReference>
<evidence type="ECO:0000256" key="1">
    <source>
        <dbReference type="ARBA" id="ARBA00005234"/>
    </source>
</evidence>
<gene>
    <name evidence="8" type="ORF">F511_01268</name>
</gene>
<keyword evidence="3" id="KW-0833">Ubl conjugation pathway</keyword>
<feature type="domain" description="Ubiquitin-like protease family profile" evidence="7">
    <location>
        <begin position="355"/>
        <end position="548"/>
    </location>
</feature>
<proteinExistence type="inferred from homology"/>
<evidence type="ECO:0000256" key="4">
    <source>
        <dbReference type="ARBA" id="ARBA00022801"/>
    </source>
</evidence>
<dbReference type="EMBL" id="KV003144">
    <property type="protein sequence ID" value="KZV37400.1"/>
    <property type="molecule type" value="Genomic_DNA"/>
</dbReference>
<dbReference type="Gene3D" id="3.30.310.130">
    <property type="entry name" value="Ubiquitin-related"/>
    <property type="match status" value="1"/>
</dbReference>
<feature type="compositionally biased region" description="Polar residues" evidence="6">
    <location>
        <begin position="741"/>
        <end position="752"/>
    </location>
</feature>
<evidence type="ECO:0000256" key="3">
    <source>
        <dbReference type="ARBA" id="ARBA00022786"/>
    </source>
</evidence>
<evidence type="ECO:0000313" key="9">
    <source>
        <dbReference type="Proteomes" id="UP000250235"/>
    </source>
</evidence>
<name>A0A2Z7BYW2_9LAMI</name>
<evidence type="ECO:0000256" key="5">
    <source>
        <dbReference type="ARBA" id="ARBA00057729"/>
    </source>
</evidence>
<evidence type="ECO:0000259" key="7">
    <source>
        <dbReference type="PROSITE" id="PS50600"/>
    </source>
</evidence>
<dbReference type="InterPro" id="IPR003653">
    <property type="entry name" value="Peptidase_C48_C"/>
</dbReference>
<evidence type="ECO:0000256" key="2">
    <source>
        <dbReference type="ARBA" id="ARBA00022670"/>
    </source>
</evidence>
<keyword evidence="4" id="KW-0378">Hydrolase</keyword>
<feature type="region of interest" description="Disordered" evidence="6">
    <location>
        <begin position="600"/>
        <end position="623"/>
    </location>
</feature>
<dbReference type="SUPFAM" id="SSF54001">
    <property type="entry name" value="Cysteine proteinases"/>
    <property type="match status" value="1"/>
</dbReference>
<protein>
    <submittedName>
        <fullName evidence="8">Cysteine protein superfamily protein</fullName>
    </submittedName>
</protein>
<dbReference type="FunFam" id="3.30.310.130:FF:000006">
    <property type="entry name" value="Probable ubiquitin-like-specific protease 2B"/>
    <property type="match status" value="1"/>
</dbReference>
<reference evidence="8 9" key="1">
    <citation type="journal article" date="2015" name="Proc. Natl. Acad. Sci. U.S.A.">
        <title>The resurrection genome of Boea hygrometrica: A blueprint for survival of dehydration.</title>
        <authorList>
            <person name="Xiao L."/>
            <person name="Yang G."/>
            <person name="Zhang L."/>
            <person name="Yang X."/>
            <person name="Zhao S."/>
            <person name="Ji Z."/>
            <person name="Zhou Q."/>
            <person name="Hu M."/>
            <person name="Wang Y."/>
            <person name="Chen M."/>
            <person name="Xu Y."/>
            <person name="Jin H."/>
            <person name="Xiao X."/>
            <person name="Hu G."/>
            <person name="Bao F."/>
            <person name="Hu Y."/>
            <person name="Wan P."/>
            <person name="Li L."/>
            <person name="Deng X."/>
            <person name="Kuang T."/>
            <person name="Xiang C."/>
            <person name="Zhu J.K."/>
            <person name="Oliver M.J."/>
            <person name="He Y."/>
        </authorList>
    </citation>
    <scope>NUCLEOTIDE SEQUENCE [LARGE SCALE GENOMIC DNA]</scope>
    <source>
        <strain evidence="9">cv. XS01</strain>
    </source>
</reference>
<dbReference type="InterPro" id="IPR057375">
    <property type="entry name" value="ULP2A/B_PH"/>
</dbReference>
<evidence type="ECO:0000313" key="8">
    <source>
        <dbReference type="EMBL" id="KZV37400.1"/>
    </source>
</evidence>
<dbReference type="Pfam" id="PF25352">
    <property type="entry name" value="PH_ULP"/>
    <property type="match status" value="1"/>
</dbReference>
<dbReference type="OrthoDB" id="442460at2759"/>
<dbReference type="PROSITE" id="PS50600">
    <property type="entry name" value="ULP_PROTEASE"/>
    <property type="match status" value="1"/>
</dbReference>
<dbReference type="InterPro" id="IPR038765">
    <property type="entry name" value="Papain-like_cys_pep_sf"/>
</dbReference>
<accession>A0A2Z7BYW2</accession>
<evidence type="ECO:0000256" key="6">
    <source>
        <dbReference type="SAM" id="MobiDB-lite"/>
    </source>
</evidence>
<dbReference type="Gene3D" id="1.10.418.20">
    <property type="match status" value="1"/>
</dbReference>